<dbReference type="EMBL" id="CP060713">
    <property type="protein sequence ID" value="QNN54981.1"/>
    <property type="molecule type" value="Genomic_DNA"/>
</dbReference>
<dbReference type="SUPFAM" id="SSF55961">
    <property type="entry name" value="Bet v1-like"/>
    <property type="match status" value="1"/>
</dbReference>
<accession>A0A7G9RHA6</accession>
<dbReference type="AlphaFoldDB" id="A0A7G9RHA6"/>
<keyword evidence="2" id="KW-1185">Reference proteome</keyword>
<dbReference type="KEGG" id="nmes:H9L09_10975"/>
<evidence type="ECO:0008006" key="3">
    <source>
        <dbReference type="Google" id="ProtNLM"/>
    </source>
</evidence>
<sequence>MRTWGSTRQERRMELPGDEVVSDVMAHYTKAITIDAPPAVVWPWVVQMGDHRAGFYSHDWIERFVFGGTVHYVEKTHSATRIHPELQDLHVGDRLDTGSIDGFSIGTPVKVLEPERALVAGMAWILQPLPGNRTRLLLRDRDAGWLRELVPRAYVVPRLLLGAVDYLVGDPLHFVMERRMLLGLKERSEKSLSEGSGVG</sequence>
<evidence type="ECO:0000313" key="1">
    <source>
        <dbReference type="EMBL" id="QNN54981.1"/>
    </source>
</evidence>
<protein>
    <recommendedName>
        <fullName evidence="3">SRPBCC family protein</fullName>
    </recommendedName>
</protein>
<dbReference type="Proteomes" id="UP000515947">
    <property type="component" value="Chromosome"/>
</dbReference>
<organism evidence="1 2">
    <name type="scientific">Nocardioides mesophilus</name>
    <dbReference type="NCBI Taxonomy" id="433659"/>
    <lineage>
        <taxon>Bacteria</taxon>
        <taxon>Bacillati</taxon>
        <taxon>Actinomycetota</taxon>
        <taxon>Actinomycetes</taxon>
        <taxon>Propionibacteriales</taxon>
        <taxon>Nocardioidaceae</taxon>
        <taxon>Nocardioides</taxon>
    </lineage>
</organism>
<evidence type="ECO:0000313" key="2">
    <source>
        <dbReference type="Proteomes" id="UP000515947"/>
    </source>
</evidence>
<reference evidence="1 2" key="1">
    <citation type="submission" date="2020-08" db="EMBL/GenBank/DDBJ databases">
        <title>Genome sequence of Nocardioides mesophilus KACC 16243T.</title>
        <authorList>
            <person name="Hyun D.-W."/>
            <person name="Bae J.-W."/>
        </authorList>
    </citation>
    <scope>NUCLEOTIDE SEQUENCE [LARGE SCALE GENOMIC DNA]</scope>
    <source>
        <strain evidence="1 2">KACC 16243</strain>
    </source>
</reference>
<name>A0A7G9RHA6_9ACTN</name>
<proteinExistence type="predicted"/>
<gene>
    <name evidence="1" type="ORF">H9L09_10975</name>
</gene>